<keyword evidence="1" id="KW-0812">Transmembrane</keyword>
<dbReference type="InterPro" id="IPR017937">
    <property type="entry name" value="Thioredoxin_CS"/>
</dbReference>
<dbReference type="PATRIC" id="fig|229920.5.peg.82"/>
<dbReference type="Gene3D" id="3.40.30.10">
    <property type="entry name" value="Glutaredoxin"/>
    <property type="match status" value="1"/>
</dbReference>
<sequence>MKTMRRFFHAFLVVILLVITAVLTIPQKVYAQNVNPVTITLIWGNGCPHCAAERPFLANLQKAYPNLSIRTYEVWYVESNIPIMEKLTKAAGFEASGVPITFLGDKYWVGYSDSVGKEIEDTVIYCSANRCKDLAKDTLTEAELAAGLPLTLKPDEIASTNTEAVPTIDPASSSAKETNTSGSNVINVPLMGEVNLENQSLPIATLLIGFVDGVNPCSIWALTMLLAITLHTGSRKKVMIIGLVFITVTAGVYALFILGLFSALTLLSSMEWVQAIVSIVALVFALINIKDYFWYKEGVSLTIADDKKPGLFQKMRKVVDASDSFWGLVGATIVLAAGVSLVEFACTAGFPVIWTNLLSAQKVAPLAFALLLLLYLFIYQLDELGIFMAAVISLKSTKIEEKHGRILKLIGGTLMLALAIAMLVDPFIMNNLNSSMIVFGGALAATLLILLLHRRILPAFGIYIGSEMKPTGKGHKKH</sequence>
<dbReference type="STRING" id="229920.ADM99_13710"/>
<feature type="transmembrane region" description="Helical" evidence="1">
    <location>
        <begin position="366"/>
        <end position="394"/>
    </location>
</feature>
<keyword evidence="1" id="KW-0472">Membrane</keyword>
<evidence type="ECO:0000313" key="2">
    <source>
        <dbReference type="EMBL" id="KPL70232.1"/>
    </source>
</evidence>
<feature type="transmembrane region" description="Helical" evidence="1">
    <location>
        <begin position="434"/>
        <end position="452"/>
    </location>
</feature>
<reference evidence="2 3" key="1">
    <citation type="submission" date="2015-07" db="EMBL/GenBank/DDBJ databases">
        <title>Genome sequence of Leptolinea tardivitalis DSM 16556.</title>
        <authorList>
            <person name="Hemp J."/>
            <person name="Ward L.M."/>
            <person name="Pace L.A."/>
            <person name="Fischer W.W."/>
        </authorList>
    </citation>
    <scope>NUCLEOTIDE SEQUENCE [LARGE SCALE GENOMIC DNA]</scope>
    <source>
        <strain evidence="2 3">YMTK-2</strain>
    </source>
</reference>
<dbReference type="InterPro" id="IPR036249">
    <property type="entry name" value="Thioredoxin-like_sf"/>
</dbReference>
<evidence type="ECO:0008006" key="4">
    <source>
        <dbReference type="Google" id="ProtNLM"/>
    </source>
</evidence>
<dbReference type="PROSITE" id="PS00194">
    <property type="entry name" value="THIOREDOXIN_1"/>
    <property type="match status" value="1"/>
</dbReference>
<name>A0A0P6X5Q1_9CHLR</name>
<feature type="transmembrane region" description="Helical" evidence="1">
    <location>
        <begin position="406"/>
        <end position="428"/>
    </location>
</feature>
<dbReference type="SUPFAM" id="SSF52833">
    <property type="entry name" value="Thioredoxin-like"/>
    <property type="match status" value="1"/>
</dbReference>
<dbReference type="RefSeq" id="WP_062422091.1">
    <property type="nucleotide sequence ID" value="NZ_BBYA01000010.1"/>
</dbReference>
<organism evidence="2 3">
    <name type="scientific">Leptolinea tardivitalis</name>
    <dbReference type="NCBI Taxonomy" id="229920"/>
    <lineage>
        <taxon>Bacteria</taxon>
        <taxon>Bacillati</taxon>
        <taxon>Chloroflexota</taxon>
        <taxon>Anaerolineae</taxon>
        <taxon>Anaerolineales</taxon>
        <taxon>Anaerolineaceae</taxon>
        <taxon>Leptolinea</taxon>
    </lineage>
</organism>
<feature type="transmembrane region" description="Helical" evidence="1">
    <location>
        <begin position="272"/>
        <end position="289"/>
    </location>
</feature>
<dbReference type="EMBL" id="LGCK01000014">
    <property type="protein sequence ID" value="KPL70232.1"/>
    <property type="molecule type" value="Genomic_DNA"/>
</dbReference>
<keyword evidence="3" id="KW-1185">Reference proteome</keyword>
<evidence type="ECO:0000256" key="1">
    <source>
        <dbReference type="SAM" id="Phobius"/>
    </source>
</evidence>
<keyword evidence="1" id="KW-1133">Transmembrane helix</keyword>
<dbReference type="Proteomes" id="UP000050430">
    <property type="component" value="Unassembled WGS sequence"/>
</dbReference>
<gene>
    <name evidence="2" type="ORF">ADM99_13710</name>
</gene>
<feature type="transmembrane region" description="Helical" evidence="1">
    <location>
        <begin position="325"/>
        <end position="354"/>
    </location>
</feature>
<dbReference type="AlphaFoldDB" id="A0A0P6X5Q1"/>
<accession>A0A0P6X5Q1</accession>
<feature type="transmembrane region" description="Helical" evidence="1">
    <location>
        <begin position="203"/>
        <end position="228"/>
    </location>
</feature>
<comment type="caution">
    <text evidence="2">The sequence shown here is derived from an EMBL/GenBank/DDBJ whole genome shotgun (WGS) entry which is preliminary data.</text>
</comment>
<dbReference type="OrthoDB" id="9798180at2"/>
<proteinExistence type="predicted"/>
<protein>
    <recommendedName>
        <fullName evidence="4">Thioredoxin domain-containing protein</fullName>
    </recommendedName>
</protein>
<feature type="transmembrane region" description="Helical" evidence="1">
    <location>
        <begin position="240"/>
        <end position="266"/>
    </location>
</feature>
<evidence type="ECO:0000313" key="3">
    <source>
        <dbReference type="Proteomes" id="UP000050430"/>
    </source>
</evidence>